<dbReference type="Proteomes" id="UP000034344">
    <property type="component" value="Unassembled WGS sequence"/>
</dbReference>
<dbReference type="EMBL" id="LBRS01000002">
    <property type="protein sequence ID" value="KKQ01975.1"/>
    <property type="molecule type" value="Genomic_DNA"/>
</dbReference>
<proteinExistence type="predicted"/>
<organism evidence="1 2">
    <name type="scientific">Candidatus Roizmanbacteria bacterium GW2011_GWA2_36_23</name>
    <dbReference type="NCBI Taxonomy" id="1618480"/>
    <lineage>
        <taxon>Bacteria</taxon>
        <taxon>Candidatus Roizmaniibacteriota</taxon>
    </lineage>
</organism>
<comment type="caution">
    <text evidence="1">The sequence shown here is derived from an EMBL/GenBank/DDBJ whole genome shotgun (WGS) entry which is preliminary data.</text>
</comment>
<sequence length="123" mass="14641">MKKTVIKSNNFATKKDVLSVKNDVRLLKKDINTLEQKFDKRLTSTGNFLNFRFNSLQDELKSFKREFIDFKDRVLTNLDWLVGAFKKFDEEHTILTGKYGQVNEQLDNHESRIKVLEKKKIYH</sequence>
<gene>
    <name evidence="1" type="ORF">US11_C0002G0034</name>
</gene>
<dbReference type="STRING" id="1618480.US11_C0002G0034"/>
<evidence type="ECO:0000313" key="1">
    <source>
        <dbReference type="EMBL" id="KKQ01975.1"/>
    </source>
</evidence>
<reference evidence="1 2" key="1">
    <citation type="journal article" date="2015" name="Nature">
        <title>rRNA introns, odd ribosomes, and small enigmatic genomes across a large radiation of phyla.</title>
        <authorList>
            <person name="Brown C.T."/>
            <person name="Hug L.A."/>
            <person name="Thomas B.C."/>
            <person name="Sharon I."/>
            <person name="Castelle C.J."/>
            <person name="Singh A."/>
            <person name="Wilkins M.J."/>
            <person name="Williams K.H."/>
            <person name="Banfield J.F."/>
        </authorList>
    </citation>
    <scope>NUCLEOTIDE SEQUENCE [LARGE SCALE GENOMIC DNA]</scope>
</reference>
<dbReference type="AlphaFoldDB" id="A0A0G0ELK9"/>
<accession>A0A0G0ELK9</accession>
<protein>
    <submittedName>
        <fullName evidence="1">Uncharacterized protein</fullName>
    </submittedName>
</protein>
<evidence type="ECO:0000313" key="2">
    <source>
        <dbReference type="Proteomes" id="UP000034344"/>
    </source>
</evidence>
<name>A0A0G0ELK9_9BACT</name>